<dbReference type="PROSITE" id="PS50110">
    <property type="entry name" value="RESPONSE_REGULATORY"/>
    <property type="match status" value="1"/>
</dbReference>
<evidence type="ECO:0000313" key="4">
    <source>
        <dbReference type="Proteomes" id="UP001319200"/>
    </source>
</evidence>
<dbReference type="Gene3D" id="3.40.50.2300">
    <property type="match status" value="1"/>
</dbReference>
<dbReference type="SUPFAM" id="SSF52172">
    <property type="entry name" value="CheY-like"/>
    <property type="match status" value="1"/>
</dbReference>
<dbReference type="SMART" id="SM00448">
    <property type="entry name" value="REC"/>
    <property type="match status" value="1"/>
</dbReference>
<keyword evidence="1" id="KW-0597">Phosphoprotein</keyword>
<gene>
    <name evidence="3" type="ORF">KK083_09535</name>
</gene>
<sequence>MKKFFLIDDDTDDIGLFKEAISELNDSIMLQSATNGQDAMDKLNRGEVENPDVIFLDINMPVMNGWQFLLALKENPQYKHIPVIVFSTSLNQTDVDRALTLGALCFFSKPDDYSRLKEIVSVIAQNSNAQDILRAIEKFSSIKARQVFACA</sequence>
<organism evidence="3 4">
    <name type="scientific">Chryseosolibacter histidini</name>
    <dbReference type="NCBI Taxonomy" id="2782349"/>
    <lineage>
        <taxon>Bacteria</taxon>
        <taxon>Pseudomonadati</taxon>
        <taxon>Bacteroidota</taxon>
        <taxon>Cytophagia</taxon>
        <taxon>Cytophagales</taxon>
        <taxon>Chryseotaleaceae</taxon>
        <taxon>Chryseosolibacter</taxon>
    </lineage>
</organism>
<evidence type="ECO:0000259" key="2">
    <source>
        <dbReference type="PROSITE" id="PS50110"/>
    </source>
</evidence>
<name>A0AAP2GIE6_9BACT</name>
<dbReference type="InterPro" id="IPR001789">
    <property type="entry name" value="Sig_transdc_resp-reg_receiver"/>
</dbReference>
<protein>
    <submittedName>
        <fullName evidence="3">Response regulator</fullName>
    </submittedName>
</protein>
<feature type="modified residue" description="4-aspartylphosphate" evidence="1">
    <location>
        <position position="57"/>
    </location>
</feature>
<accession>A0AAP2GIE6</accession>
<dbReference type="CDD" id="cd17557">
    <property type="entry name" value="REC_Rcp-like"/>
    <property type="match status" value="1"/>
</dbReference>
<dbReference type="Proteomes" id="UP001319200">
    <property type="component" value="Unassembled WGS sequence"/>
</dbReference>
<dbReference type="PANTHER" id="PTHR44520:SF2">
    <property type="entry name" value="RESPONSE REGULATOR RCP1"/>
    <property type="match status" value="1"/>
</dbReference>
<evidence type="ECO:0000256" key="1">
    <source>
        <dbReference type="PROSITE-ProRule" id="PRU00169"/>
    </source>
</evidence>
<dbReference type="AlphaFoldDB" id="A0AAP2GIE6"/>
<feature type="domain" description="Response regulatory" evidence="2">
    <location>
        <begin position="3"/>
        <end position="124"/>
    </location>
</feature>
<dbReference type="Pfam" id="PF00072">
    <property type="entry name" value="Response_reg"/>
    <property type="match status" value="1"/>
</dbReference>
<dbReference type="RefSeq" id="WP_254162856.1">
    <property type="nucleotide sequence ID" value="NZ_JAHESF010000007.1"/>
</dbReference>
<proteinExistence type="predicted"/>
<dbReference type="InterPro" id="IPR011006">
    <property type="entry name" value="CheY-like_superfamily"/>
</dbReference>
<dbReference type="PANTHER" id="PTHR44520">
    <property type="entry name" value="RESPONSE REGULATOR RCP1-RELATED"/>
    <property type="match status" value="1"/>
</dbReference>
<dbReference type="GO" id="GO:0000160">
    <property type="term" value="P:phosphorelay signal transduction system"/>
    <property type="evidence" value="ECO:0007669"/>
    <property type="project" value="InterPro"/>
</dbReference>
<dbReference type="InterPro" id="IPR052893">
    <property type="entry name" value="TCS_response_regulator"/>
</dbReference>
<reference evidence="3 4" key="1">
    <citation type="submission" date="2021-05" db="EMBL/GenBank/DDBJ databases">
        <title>A Polyphasic approach of four new species of the genus Ohtaekwangia: Ohtaekwangia histidinii sp. nov., Ohtaekwangia cretensis sp. nov., Ohtaekwangia indiensis sp. nov., Ohtaekwangia reichenbachii sp. nov. from diverse environment.</title>
        <authorList>
            <person name="Octaviana S."/>
        </authorList>
    </citation>
    <scope>NUCLEOTIDE SEQUENCE [LARGE SCALE GENOMIC DNA]</scope>
    <source>
        <strain evidence="3 4">PWU4</strain>
    </source>
</reference>
<evidence type="ECO:0000313" key="3">
    <source>
        <dbReference type="EMBL" id="MBT1697116.1"/>
    </source>
</evidence>
<dbReference type="EMBL" id="JAHESF010000007">
    <property type="protein sequence ID" value="MBT1697116.1"/>
    <property type="molecule type" value="Genomic_DNA"/>
</dbReference>
<comment type="caution">
    <text evidence="3">The sequence shown here is derived from an EMBL/GenBank/DDBJ whole genome shotgun (WGS) entry which is preliminary data.</text>
</comment>
<keyword evidence="4" id="KW-1185">Reference proteome</keyword>